<name>A0A7Y0HY45_9BIFI</name>
<sequence length="414" mass="44474">MGDSVGIVVAFGLIGLALATALGFAIAAALRDAMVRRTGNVPLTSMLGARWHRFARDHRRGSGADDEEADDLDDDTAALLSMLPICPVVVDVHDEVVRCGPEAYRFGVVRDDAIVEPRVLEEVRRIRKAGGKATFDLTTTTAGPAQEGAADERRASRPNWLKVTVGRVGDSFVVVLLDDVSDMVRFSRTRDSFIVNVSEQMLRPTLALDRVARDLKDHGDDADRVAADADEVRSIGRRMNRMVSDLMLLIRAQEPVVASSANRLSLLGQARDVVTAMAPSAKARGVRLDVSGQGDLTVNGDGDQIRAAIGKLVENAVAYSPDKGTVSVVVGPTKDGGHAVVRVVDQGCGIPKDEQERVFERFYRGRRQNERTRDGIGLGLAVVKHVALTHHGSASVWSMPGAGSTFSLTLPLAQ</sequence>
<dbReference type="PANTHER" id="PTHR45453:SF1">
    <property type="entry name" value="PHOSPHATE REGULON SENSOR PROTEIN PHOR"/>
    <property type="match status" value="1"/>
</dbReference>
<evidence type="ECO:0000256" key="1">
    <source>
        <dbReference type="ARBA" id="ARBA00000085"/>
    </source>
</evidence>
<keyword evidence="8" id="KW-0472">Membrane</keyword>
<evidence type="ECO:0000313" key="10">
    <source>
        <dbReference type="EMBL" id="NMN00082.1"/>
    </source>
</evidence>
<dbReference type="Proteomes" id="UP000588277">
    <property type="component" value="Unassembled WGS sequence"/>
</dbReference>
<dbReference type="InterPro" id="IPR003594">
    <property type="entry name" value="HATPase_dom"/>
</dbReference>
<dbReference type="InterPro" id="IPR005467">
    <property type="entry name" value="His_kinase_dom"/>
</dbReference>
<keyword evidence="6" id="KW-0902">Two-component regulatory system</keyword>
<keyword evidence="4" id="KW-0808">Transferase</keyword>
<dbReference type="CDD" id="cd00075">
    <property type="entry name" value="HATPase"/>
    <property type="match status" value="1"/>
</dbReference>
<feature type="transmembrane region" description="Helical" evidence="8">
    <location>
        <begin position="6"/>
        <end position="30"/>
    </location>
</feature>
<dbReference type="GO" id="GO:0004721">
    <property type="term" value="F:phosphoprotein phosphatase activity"/>
    <property type="evidence" value="ECO:0007669"/>
    <property type="project" value="TreeGrafter"/>
</dbReference>
<dbReference type="Gene3D" id="3.30.565.10">
    <property type="entry name" value="Histidine kinase-like ATPase, C-terminal domain"/>
    <property type="match status" value="1"/>
</dbReference>
<keyword evidence="8" id="KW-0812">Transmembrane</keyword>
<dbReference type="Pfam" id="PF02518">
    <property type="entry name" value="HATPase_c"/>
    <property type="match status" value="1"/>
</dbReference>
<evidence type="ECO:0000256" key="4">
    <source>
        <dbReference type="ARBA" id="ARBA00022679"/>
    </source>
</evidence>
<keyword evidence="3" id="KW-0597">Phosphoprotein</keyword>
<dbReference type="EMBL" id="JAAIIH010000002">
    <property type="protein sequence ID" value="NMN00082.1"/>
    <property type="molecule type" value="Genomic_DNA"/>
</dbReference>
<keyword evidence="5" id="KW-0418">Kinase</keyword>
<dbReference type="PANTHER" id="PTHR45453">
    <property type="entry name" value="PHOSPHATE REGULON SENSOR PROTEIN PHOR"/>
    <property type="match status" value="1"/>
</dbReference>
<comment type="catalytic activity">
    <reaction evidence="1">
        <text>ATP + protein L-histidine = ADP + protein N-phospho-L-histidine.</text>
        <dbReference type="EC" id="2.7.13.3"/>
    </reaction>
</comment>
<keyword evidence="8" id="KW-1133">Transmembrane helix</keyword>
<evidence type="ECO:0000259" key="9">
    <source>
        <dbReference type="PROSITE" id="PS50109"/>
    </source>
</evidence>
<dbReference type="PRINTS" id="PR00344">
    <property type="entry name" value="BCTRLSENSOR"/>
</dbReference>
<dbReference type="InterPro" id="IPR004358">
    <property type="entry name" value="Sig_transdc_His_kin-like_C"/>
</dbReference>
<evidence type="ECO:0000313" key="11">
    <source>
        <dbReference type="Proteomes" id="UP000588277"/>
    </source>
</evidence>
<dbReference type="PROSITE" id="PS50109">
    <property type="entry name" value="HIS_KIN"/>
    <property type="match status" value="1"/>
</dbReference>
<dbReference type="GO" id="GO:0000155">
    <property type="term" value="F:phosphorelay sensor kinase activity"/>
    <property type="evidence" value="ECO:0007669"/>
    <property type="project" value="TreeGrafter"/>
</dbReference>
<comment type="caution">
    <text evidence="10">The sequence shown here is derived from an EMBL/GenBank/DDBJ whole genome shotgun (WGS) entry which is preliminary data.</text>
</comment>
<reference evidence="10 11" key="1">
    <citation type="submission" date="2020-02" db="EMBL/GenBank/DDBJ databases">
        <title>Characterization of phylogenetic diversity of novel bifidobacterial species isolated in Czech ZOOs.</title>
        <authorList>
            <person name="Lugli G.A."/>
            <person name="Vera N.B."/>
            <person name="Ventura M."/>
        </authorList>
    </citation>
    <scope>NUCLEOTIDE SEQUENCE [LARGE SCALE GENOMIC DNA]</scope>
    <source>
        <strain evidence="10 11">DSM 109958</strain>
    </source>
</reference>
<dbReference type="InterPro" id="IPR050351">
    <property type="entry name" value="BphY/WalK/GraS-like"/>
</dbReference>
<dbReference type="AlphaFoldDB" id="A0A7Y0HY45"/>
<evidence type="ECO:0000256" key="7">
    <source>
        <dbReference type="ARBA" id="ARBA00039401"/>
    </source>
</evidence>
<evidence type="ECO:0000256" key="6">
    <source>
        <dbReference type="ARBA" id="ARBA00023012"/>
    </source>
</evidence>
<evidence type="ECO:0000256" key="5">
    <source>
        <dbReference type="ARBA" id="ARBA00022777"/>
    </source>
</evidence>
<evidence type="ECO:0000256" key="3">
    <source>
        <dbReference type="ARBA" id="ARBA00022553"/>
    </source>
</evidence>
<dbReference type="SMART" id="SM00387">
    <property type="entry name" value="HATPase_c"/>
    <property type="match status" value="1"/>
</dbReference>
<dbReference type="GO" id="GO:0005886">
    <property type="term" value="C:plasma membrane"/>
    <property type="evidence" value="ECO:0007669"/>
    <property type="project" value="TreeGrafter"/>
</dbReference>
<gene>
    <name evidence="10" type="ORF">G1C96_0659</name>
</gene>
<dbReference type="EC" id="2.7.13.3" evidence="2"/>
<accession>A0A7Y0HY45</accession>
<organism evidence="10 11">
    <name type="scientific">Bifidobacterium moraviense</name>
    <dbReference type="NCBI Taxonomy" id="2675323"/>
    <lineage>
        <taxon>Bacteria</taxon>
        <taxon>Bacillati</taxon>
        <taxon>Actinomycetota</taxon>
        <taxon>Actinomycetes</taxon>
        <taxon>Bifidobacteriales</taxon>
        <taxon>Bifidobacteriaceae</taxon>
        <taxon>Bifidobacterium</taxon>
    </lineage>
</organism>
<evidence type="ECO:0000256" key="2">
    <source>
        <dbReference type="ARBA" id="ARBA00012438"/>
    </source>
</evidence>
<protein>
    <recommendedName>
        <fullName evidence="7">Sensor-like histidine kinase SenX3</fullName>
        <ecNumber evidence="2">2.7.13.3</ecNumber>
    </recommendedName>
</protein>
<dbReference type="GO" id="GO:0016036">
    <property type="term" value="P:cellular response to phosphate starvation"/>
    <property type="evidence" value="ECO:0007669"/>
    <property type="project" value="TreeGrafter"/>
</dbReference>
<dbReference type="SUPFAM" id="SSF55874">
    <property type="entry name" value="ATPase domain of HSP90 chaperone/DNA topoisomerase II/histidine kinase"/>
    <property type="match status" value="1"/>
</dbReference>
<proteinExistence type="predicted"/>
<feature type="domain" description="Histidine kinase" evidence="9">
    <location>
        <begin position="196"/>
        <end position="414"/>
    </location>
</feature>
<keyword evidence="11" id="KW-1185">Reference proteome</keyword>
<evidence type="ECO:0000256" key="8">
    <source>
        <dbReference type="SAM" id="Phobius"/>
    </source>
</evidence>
<dbReference type="InterPro" id="IPR036890">
    <property type="entry name" value="HATPase_C_sf"/>
</dbReference>